<keyword evidence="3" id="KW-1185">Reference proteome</keyword>
<dbReference type="InterPro" id="IPR006837">
    <property type="entry name" value="Divergent_DAC"/>
</dbReference>
<dbReference type="OrthoDB" id="7658418at2"/>
<protein>
    <recommendedName>
        <fullName evidence="4">Divergent polysaccharide deacetylase</fullName>
    </recommendedName>
</protein>
<dbReference type="InterPro" id="IPR011330">
    <property type="entry name" value="Glyco_hydro/deAcase_b/a-brl"/>
</dbReference>
<organism evidence="2 3">
    <name type="scientific">Rhodosalinus halophilus</name>
    <dbReference type="NCBI Taxonomy" id="2259333"/>
    <lineage>
        <taxon>Bacteria</taxon>
        <taxon>Pseudomonadati</taxon>
        <taxon>Pseudomonadota</taxon>
        <taxon>Alphaproteobacteria</taxon>
        <taxon>Rhodobacterales</taxon>
        <taxon>Paracoccaceae</taxon>
        <taxon>Rhodosalinus</taxon>
    </lineage>
</organism>
<name>A0A365U844_9RHOB</name>
<feature type="compositionally biased region" description="Low complexity" evidence="1">
    <location>
        <begin position="273"/>
        <end position="292"/>
    </location>
</feature>
<comment type="caution">
    <text evidence="2">The sequence shown here is derived from an EMBL/GenBank/DDBJ whole genome shotgun (WGS) entry which is preliminary data.</text>
</comment>
<dbReference type="GO" id="GO:0005975">
    <property type="term" value="P:carbohydrate metabolic process"/>
    <property type="evidence" value="ECO:0007669"/>
    <property type="project" value="InterPro"/>
</dbReference>
<dbReference type="EMBL" id="QNTQ01000008">
    <property type="protein sequence ID" value="RBI84999.1"/>
    <property type="molecule type" value="Genomic_DNA"/>
</dbReference>
<feature type="region of interest" description="Disordered" evidence="1">
    <location>
        <begin position="28"/>
        <end position="410"/>
    </location>
</feature>
<gene>
    <name evidence="2" type="ORF">DRV85_10050</name>
</gene>
<dbReference type="RefSeq" id="WP_113289327.1">
    <property type="nucleotide sequence ID" value="NZ_QNTQ01000008.1"/>
</dbReference>
<dbReference type="SUPFAM" id="SSF88713">
    <property type="entry name" value="Glycoside hydrolase/deacetylase"/>
    <property type="match status" value="1"/>
</dbReference>
<feature type="compositionally biased region" description="Low complexity" evidence="1">
    <location>
        <begin position="202"/>
        <end position="212"/>
    </location>
</feature>
<accession>A0A365U844</accession>
<feature type="compositionally biased region" description="Low complexity" evidence="1">
    <location>
        <begin position="117"/>
        <end position="135"/>
    </location>
</feature>
<evidence type="ECO:0000313" key="3">
    <source>
        <dbReference type="Proteomes" id="UP000253370"/>
    </source>
</evidence>
<feature type="compositionally biased region" description="Low complexity" evidence="1">
    <location>
        <begin position="392"/>
        <end position="409"/>
    </location>
</feature>
<dbReference type="AlphaFoldDB" id="A0A365U844"/>
<feature type="compositionally biased region" description="Low complexity" evidence="1">
    <location>
        <begin position="180"/>
        <end position="194"/>
    </location>
</feature>
<dbReference type="Proteomes" id="UP000253370">
    <property type="component" value="Unassembled WGS sequence"/>
</dbReference>
<feature type="compositionally biased region" description="Acidic residues" evidence="1">
    <location>
        <begin position="42"/>
        <end position="57"/>
    </location>
</feature>
<sequence length="638" mass="62907">MARGALSGFIWGAAVFAIGAGVLAYLAGPPPERNQPPGAVAEAEDATTPDEAAEAADGEAAPQADDDAPGTDTAATAADGPGAAETDLAAPAGSRFNAEREDRPAQLPGALPPPEAPAQAPRATRPVPDQPAALEEGARRAAEVPAPVAPEVTMSDPGAAPPASGVTLGDAPAAENPRGAASRAEAPDADAPAALEDEARRAAAAPDARTAETGMQAPETPGGSAEVALGEAPAAAEPPAAAPGPAAPATEDTPASSDAPTRPEAGSSEEMAALETPAETEGAPAAPGGDDAPVVRAPDEPAGVAAPDTETAPDAATAAPRPDASTQDRASATAPESAAAPSAPQAPDESAPQPSPEPSQPDAGDTSERVAVGRAPGDLSQLAPEIRTNRLPAVGAGAPPEEEAAAAPADSLPPIRRYAAEVDLPPDSPRLAIVLVDDGTLEFGAEALAGFPFPVSVALDPARPDAAEAMAAYRAKGIEVLALADLPEGAAPQDAEVASGVWFDVLPETVAVLEGRPGALQQDRALAEQVAGILAESGRGLVLHAQGLNTGLALAERAEVPAATLFRSLGGAGEDAGAMQRALEQASLRARSEGAALVTAPLRAEVLPVLVSWGVGDRDAGLALAPASAVLLTGHESE</sequence>
<evidence type="ECO:0008006" key="4">
    <source>
        <dbReference type="Google" id="ProtNLM"/>
    </source>
</evidence>
<dbReference type="Pfam" id="PF04748">
    <property type="entry name" value="Polysacc_deac_2"/>
    <property type="match status" value="1"/>
</dbReference>
<feature type="compositionally biased region" description="Low complexity" evidence="1">
    <location>
        <begin position="225"/>
        <end position="239"/>
    </location>
</feature>
<evidence type="ECO:0000313" key="2">
    <source>
        <dbReference type="EMBL" id="RBI84999.1"/>
    </source>
</evidence>
<evidence type="ECO:0000256" key="1">
    <source>
        <dbReference type="SAM" id="MobiDB-lite"/>
    </source>
</evidence>
<feature type="compositionally biased region" description="Low complexity" evidence="1">
    <location>
        <begin position="143"/>
        <end position="152"/>
    </location>
</feature>
<reference evidence="2 3" key="1">
    <citation type="submission" date="2018-07" db="EMBL/GenBank/DDBJ databases">
        <title>Rhodosalinus sp. strain E84T genomic sequence and assembly.</title>
        <authorList>
            <person name="Liu Z.-W."/>
            <person name="Lu D.-C."/>
        </authorList>
    </citation>
    <scope>NUCLEOTIDE SEQUENCE [LARGE SCALE GENOMIC DNA]</scope>
    <source>
        <strain evidence="2 3">E84</strain>
    </source>
</reference>
<feature type="compositionally biased region" description="Low complexity" evidence="1">
    <location>
        <begin position="305"/>
        <end position="352"/>
    </location>
</feature>
<feature type="compositionally biased region" description="Low complexity" evidence="1">
    <location>
        <begin position="70"/>
        <end position="87"/>
    </location>
</feature>
<dbReference type="Gene3D" id="3.20.20.370">
    <property type="entry name" value="Glycoside hydrolase/deacetylase"/>
    <property type="match status" value="1"/>
</dbReference>
<proteinExistence type="predicted"/>